<sequence>MHTKDRLTYESLEQIQTLYRGTWVYRELLICPHNFAVYVGMASCRNLYTVNTISKSSAPIFLVLRNSTGAPTLYRRYRYPEHDIREIL</sequence>
<dbReference type="Proteomes" id="UP000187429">
    <property type="component" value="Unassembled WGS sequence"/>
</dbReference>
<evidence type="ECO:0000313" key="1">
    <source>
        <dbReference type="EMBL" id="OMJ27583.1"/>
    </source>
</evidence>
<gene>
    <name evidence="1" type="ORF">AYI69_g2975</name>
</gene>
<comment type="caution">
    <text evidence="1">The sequence shown here is derived from an EMBL/GenBank/DDBJ whole genome shotgun (WGS) entry which is preliminary data.</text>
</comment>
<name>A0A1R1YL07_9FUNG</name>
<evidence type="ECO:0000313" key="2">
    <source>
        <dbReference type="Proteomes" id="UP000187429"/>
    </source>
</evidence>
<protein>
    <submittedName>
        <fullName evidence="1">Uncharacterized protein</fullName>
    </submittedName>
</protein>
<keyword evidence="2" id="KW-1185">Reference proteome</keyword>
<dbReference type="EMBL" id="LSSM01000931">
    <property type="protein sequence ID" value="OMJ27583.1"/>
    <property type="molecule type" value="Genomic_DNA"/>
</dbReference>
<reference evidence="2" key="1">
    <citation type="submission" date="2017-01" db="EMBL/GenBank/DDBJ databases">
        <authorList>
            <person name="Wang Y."/>
            <person name="White M."/>
            <person name="Kvist S."/>
            <person name="Moncalvo J.-M."/>
        </authorList>
    </citation>
    <scope>NUCLEOTIDE SEQUENCE [LARGE SCALE GENOMIC DNA]</scope>
    <source>
        <strain evidence="2">ID-206-W2</strain>
    </source>
</reference>
<accession>A0A1R1YL07</accession>
<dbReference type="AlphaFoldDB" id="A0A1R1YL07"/>
<organism evidence="1 2">
    <name type="scientific">Smittium culicis</name>
    <dbReference type="NCBI Taxonomy" id="133412"/>
    <lineage>
        <taxon>Eukaryota</taxon>
        <taxon>Fungi</taxon>
        <taxon>Fungi incertae sedis</taxon>
        <taxon>Zoopagomycota</taxon>
        <taxon>Kickxellomycotina</taxon>
        <taxon>Harpellomycetes</taxon>
        <taxon>Harpellales</taxon>
        <taxon>Legeriomycetaceae</taxon>
        <taxon>Smittium</taxon>
    </lineage>
</organism>
<proteinExistence type="predicted"/>